<dbReference type="OrthoDB" id="7859745at2"/>
<dbReference type="Proteomes" id="UP000244932">
    <property type="component" value="Unassembled WGS sequence"/>
</dbReference>
<proteinExistence type="predicted"/>
<dbReference type="PROSITE" id="PS51257">
    <property type="entry name" value="PROKAR_LIPOPROTEIN"/>
    <property type="match status" value="1"/>
</dbReference>
<accession>A0A2R8AB37</accession>
<feature type="chain" id="PRO_5015310311" description="Lipoprotein" evidence="1">
    <location>
        <begin position="27"/>
        <end position="113"/>
    </location>
</feature>
<sequence length="113" mass="12287">MTKTVYTIGALALVSLLAACSNSSGTGGTTLTRFDANDPDVDRGIDAHRLSDMRASIWIDPLGCQHWIIDDGVEGYLTNRLNYDGTPRCDGPDVRPGEVIQDIQRLRRNPNAG</sequence>
<evidence type="ECO:0008006" key="4">
    <source>
        <dbReference type="Google" id="ProtNLM"/>
    </source>
</evidence>
<dbReference type="EMBL" id="OMKW01000002">
    <property type="protein sequence ID" value="SPF29444.1"/>
    <property type="molecule type" value="Genomic_DNA"/>
</dbReference>
<organism evidence="2 3">
    <name type="scientific">Pontivivens insulae</name>
    <dbReference type="NCBI Taxonomy" id="1639689"/>
    <lineage>
        <taxon>Bacteria</taxon>
        <taxon>Pseudomonadati</taxon>
        <taxon>Pseudomonadota</taxon>
        <taxon>Alphaproteobacteria</taxon>
        <taxon>Rhodobacterales</taxon>
        <taxon>Paracoccaceae</taxon>
        <taxon>Pontivivens</taxon>
    </lineage>
</organism>
<reference evidence="2 3" key="1">
    <citation type="submission" date="2018-03" db="EMBL/GenBank/DDBJ databases">
        <authorList>
            <person name="Keele B.F."/>
        </authorList>
    </citation>
    <scope>NUCLEOTIDE SEQUENCE [LARGE SCALE GENOMIC DNA]</scope>
    <source>
        <strain evidence="2 3">CeCT 8812</strain>
    </source>
</reference>
<keyword evidence="3" id="KW-1185">Reference proteome</keyword>
<dbReference type="AlphaFoldDB" id="A0A2R8AB37"/>
<gene>
    <name evidence="2" type="ORF">POI8812_01754</name>
</gene>
<feature type="signal peptide" evidence="1">
    <location>
        <begin position="1"/>
        <end position="26"/>
    </location>
</feature>
<protein>
    <recommendedName>
        <fullName evidence="4">Lipoprotein</fullName>
    </recommendedName>
</protein>
<evidence type="ECO:0000256" key="1">
    <source>
        <dbReference type="SAM" id="SignalP"/>
    </source>
</evidence>
<evidence type="ECO:0000313" key="2">
    <source>
        <dbReference type="EMBL" id="SPF29444.1"/>
    </source>
</evidence>
<evidence type="ECO:0000313" key="3">
    <source>
        <dbReference type="Proteomes" id="UP000244932"/>
    </source>
</evidence>
<name>A0A2R8AB37_9RHOB</name>
<keyword evidence="1" id="KW-0732">Signal</keyword>
<dbReference type="RefSeq" id="WP_108782142.1">
    <property type="nucleotide sequence ID" value="NZ_OMKW01000002.1"/>
</dbReference>